<gene>
    <name evidence="9" type="primary">LOC112052257</name>
</gene>
<dbReference type="Proteomes" id="UP001652582">
    <property type="component" value="Chromosome 19"/>
</dbReference>
<keyword evidence="5" id="KW-1015">Disulfide bond</keyword>
<keyword evidence="2" id="KW-0645">Protease</keyword>
<comment type="similarity">
    <text evidence="1">Belongs to the peptidase S1 family.</text>
</comment>
<keyword evidence="6" id="KW-0732">Signal</keyword>
<evidence type="ECO:0000256" key="2">
    <source>
        <dbReference type="ARBA" id="ARBA00022670"/>
    </source>
</evidence>
<evidence type="ECO:0000256" key="5">
    <source>
        <dbReference type="ARBA" id="ARBA00023157"/>
    </source>
</evidence>
<proteinExistence type="inferred from homology"/>
<feature type="signal peptide" evidence="6">
    <location>
        <begin position="1"/>
        <end position="16"/>
    </location>
</feature>
<evidence type="ECO:0000256" key="1">
    <source>
        <dbReference type="ARBA" id="ARBA00007664"/>
    </source>
</evidence>
<dbReference type="CDD" id="cd00190">
    <property type="entry name" value="Tryp_SPc"/>
    <property type="match status" value="1"/>
</dbReference>
<sequence length="285" mass="30326">MKLLLILLGLCLAAAAEELPIWEDYHEEFGIPEAARIRAAEESVDFDGARIVGGTQSNLGQHPHLAGLLIQLVGNRESICGASLISVTRILTAAHCWRHGNNQGTQLTVILGSVRLNFGGTRLTTRNVQMHAQYNMQNLNNDIAIAAINRVTLSNTINTINIATGTNLFVGVWATASGFGRTSNNQPVGPLQVLSHVSMQVITNQVCASSYGTSMIVPSVVCTASAGGRTSVCHGDSGGPLDVGSGANRQLIGVTSFVHRNGCQSGHPSGFMRVSSFVNWIRQRL</sequence>
<dbReference type="PROSITE" id="PS00134">
    <property type="entry name" value="TRYPSIN_HIS"/>
    <property type="match status" value="1"/>
</dbReference>
<dbReference type="InterPro" id="IPR043504">
    <property type="entry name" value="Peptidase_S1_PA_chymotrypsin"/>
</dbReference>
<evidence type="ECO:0000256" key="3">
    <source>
        <dbReference type="ARBA" id="ARBA00022801"/>
    </source>
</evidence>
<dbReference type="PROSITE" id="PS50240">
    <property type="entry name" value="TRYPSIN_DOM"/>
    <property type="match status" value="1"/>
</dbReference>
<evidence type="ECO:0000259" key="7">
    <source>
        <dbReference type="PROSITE" id="PS50240"/>
    </source>
</evidence>
<dbReference type="PRINTS" id="PR00722">
    <property type="entry name" value="CHYMOTRYPSIN"/>
</dbReference>
<accession>A0A6J1NJC8</accession>
<reference evidence="9" key="1">
    <citation type="submission" date="2025-08" db="UniProtKB">
        <authorList>
            <consortium name="RefSeq"/>
        </authorList>
    </citation>
    <scope>IDENTIFICATION</scope>
</reference>
<evidence type="ECO:0000256" key="4">
    <source>
        <dbReference type="ARBA" id="ARBA00022825"/>
    </source>
</evidence>
<dbReference type="GO" id="GO:0004252">
    <property type="term" value="F:serine-type endopeptidase activity"/>
    <property type="evidence" value="ECO:0007669"/>
    <property type="project" value="InterPro"/>
</dbReference>
<keyword evidence="8" id="KW-1185">Reference proteome</keyword>
<dbReference type="KEGG" id="bany:112052257"/>
<dbReference type="SUPFAM" id="SSF50494">
    <property type="entry name" value="Trypsin-like serine proteases"/>
    <property type="match status" value="1"/>
</dbReference>
<dbReference type="SMART" id="SM00020">
    <property type="entry name" value="Tryp_SPc"/>
    <property type="match status" value="1"/>
</dbReference>
<evidence type="ECO:0000313" key="8">
    <source>
        <dbReference type="Proteomes" id="UP001652582"/>
    </source>
</evidence>
<keyword evidence="3" id="KW-0378">Hydrolase</keyword>
<dbReference type="PANTHER" id="PTHR24276">
    <property type="entry name" value="POLYSERASE-RELATED"/>
    <property type="match status" value="1"/>
</dbReference>
<dbReference type="InterPro" id="IPR001314">
    <property type="entry name" value="Peptidase_S1A"/>
</dbReference>
<name>A0A6J1NJC8_BICAN</name>
<dbReference type="GO" id="GO:0006508">
    <property type="term" value="P:proteolysis"/>
    <property type="evidence" value="ECO:0007669"/>
    <property type="project" value="UniProtKB-KW"/>
</dbReference>
<evidence type="ECO:0000313" key="9">
    <source>
        <dbReference type="RefSeq" id="XP_023947034.1"/>
    </source>
</evidence>
<dbReference type="InterPro" id="IPR009003">
    <property type="entry name" value="Peptidase_S1_PA"/>
</dbReference>
<dbReference type="OrthoDB" id="5565075at2759"/>
<dbReference type="Pfam" id="PF00089">
    <property type="entry name" value="Trypsin"/>
    <property type="match status" value="1"/>
</dbReference>
<dbReference type="Gene3D" id="2.40.10.10">
    <property type="entry name" value="Trypsin-like serine proteases"/>
    <property type="match status" value="2"/>
</dbReference>
<feature type="domain" description="Peptidase S1" evidence="7">
    <location>
        <begin position="51"/>
        <end position="285"/>
    </location>
</feature>
<dbReference type="GeneID" id="112052257"/>
<evidence type="ECO:0000256" key="6">
    <source>
        <dbReference type="SAM" id="SignalP"/>
    </source>
</evidence>
<protein>
    <submittedName>
        <fullName evidence="9">Collagenase-like</fullName>
    </submittedName>
</protein>
<dbReference type="RefSeq" id="XP_023947034.1">
    <property type="nucleotide sequence ID" value="XM_024091266.2"/>
</dbReference>
<feature type="chain" id="PRO_5026662477" evidence="6">
    <location>
        <begin position="17"/>
        <end position="285"/>
    </location>
</feature>
<dbReference type="InterPro" id="IPR018114">
    <property type="entry name" value="TRYPSIN_HIS"/>
</dbReference>
<dbReference type="PANTHER" id="PTHR24276:SF91">
    <property type="entry name" value="AT26814P-RELATED"/>
    <property type="match status" value="1"/>
</dbReference>
<dbReference type="InterPro" id="IPR050430">
    <property type="entry name" value="Peptidase_S1"/>
</dbReference>
<keyword evidence="4" id="KW-0720">Serine protease</keyword>
<organism evidence="8 9">
    <name type="scientific">Bicyclus anynana</name>
    <name type="common">Squinting bush brown butterfly</name>
    <dbReference type="NCBI Taxonomy" id="110368"/>
    <lineage>
        <taxon>Eukaryota</taxon>
        <taxon>Metazoa</taxon>
        <taxon>Ecdysozoa</taxon>
        <taxon>Arthropoda</taxon>
        <taxon>Hexapoda</taxon>
        <taxon>Insecta</taxon>
        <taxon>Pterygota</taxon>
        <taxon>Neoptera</taxon>
        <taxon>Endopterygota</taxon>
        <taxon>Lepidoptera</taxon>
        <taxon>Glossata</taxon>
        <taxon>Ditrysia</taxon>
        <taxon>Papilionoidea</taxon>
        <taxon>Nymphalidae</taxon>
        <taxon>Satyrinae</taxon>
        <taxon>Satyrini</taxon>
        <taxon>Mycalesina</taxon>
        <taxon>Bicyclus</taxon>
    </lineage>
</organism>
<dbReference type="AlphaFoldDB" id="A0A6J1NJC8"/>
<dbReference type="InterPro" id="IPR001254">
    <property type="entry name" value="Trypsin_dom"/>
</dbReference>